<dbReference type="Pfam" id="PF00171">
    <property type="entry name" value="Aldedh"/>
    <property type="match status" value="1"/>
</dbReference>
<dbReference type="PROSITE" id="PS00687">
    <property type="entry name" value="ALDEHYDE_DEHYDR_GLU"/>
    <property type="match status" value="1"/>
</dbReference>
<proteinExistence type="inferred from homology"/>
<evidence type="ECO:0000256" key="2">
    <source>
        <dbReference type="ARBA" id="ARBA00023002"/>
    </source>
</evidence>
<evidence type="ECO:0000313" key="9">
    <source>
        <dbReference type="EMBL" id="RCR66288.1"/>
    </source>
</evidence>
<feature type="domain" description="Aldehyde dehydrogenase" evidence="8">
    <location>
        <begin position="11"/>
        <end position="444"/>
    </location>
</feature>
<dbReference type="InterPro" id="IPR015590">
    <property type="entry name" value="Aldehyde_DH_dom"/>
</dbReference>
<evidence type="ECO:0000256" key="5">
    <source>
        <dbReference type="PIRSR" id="PIRSR036492-1"/>
    </source>
</evidence>
<evidence type="ECO:0000256" key="7">
    <source>
        <dbReference type="RuleBase" id="RU003345"/>
    </source>
</evidence>
<dbReference type="GO" id="GO:0005737">
    <property type="term" value="C:cytoplasm"/>
    <property type="evidence" value="ECO:0007669"/>
    <property type="project" value="TreeGrafter"/>
</dbReference>
<dbReference type="PIRSF" id="PIRSF036492">
    <property type="entry name" value="ALDH"/>
    <property type="match status" value="1"/>
</dbReference>
<keyword evidence="10" id="KW-1185">Reference proteome</keyword>
<gene>
    <name evidence="9" type="ORF">DUE52_27510</name>
</gene>
<dbReference type="Proteomes" id="UP000253383">
    <property type="component" value="Unassembled WGS sequence"/>
</dbReference>
<dbReference type="GO" id="GO:0004029">
    <property type="term" value="F:aldehyde dehydrogenase (NAD+) activity"/>
    <property type="evidence" value="ECO:0007669"/>
    <property type="project" value="TreeGrafter"/>
</dbReference>
<evidence type="ECO:0000256" key="4">
    <source>
        <dbReference type="PIRNR" id="PIRNR036492"/>
    </source>
</evidence>
<dbReference type="FunFam" id="3.40.309.10:FF:000003">
    <property type="entry name" value="Aldehyde dehydrogenase"/>
    <property type="match status" value="1"/>
</dbReference>
<accession>A0A368JF47</accession>
<dbReference type="FunFam" id="3.40.605.10:FF:000004">
    <property type="entry name" value="Aldehyde dehydrogenase"/>
    <property type="match status" value="1"/>
</dbReference>
<dbReference type="SUPFAM" id="SSF53720">
    <property type="entry name" value="ALDH-like"/>
    <property type="match status" value="1"/>
</dbReference>
<dbReference type="InterPro" id="IPR012394">
    <property type="entry name" value="Aldehyde_DH_NAD(P)"/>
</dbReference>
<organism evidence="9 10">
    <name type="scientific">Larkinella punicea</name>
    <dbReference type="NCBI Taxonomy" id="2315727"/>
    <lineage>
        <taxon>Bacteria</taxon>
        <taxon>Pseudomonadati</taxon>
        <taxon>Bacteroidota</taxon>
        <taxon>Cytophagia</taxon>
        <taxon>Cytophagales</taxon>
        <taxon>Spirosomataceae</taxon>
        <taxon>Larkinella</taxon>
    </lineage>
</organism>
<dbReference type="PANTHER" id="PTHR43570:SF20">
    <property type="entry name" value="ALDEHYDE DEHYDROGENASE ALDX-RELATED"/>
    <property type="match status" value="1"/>
</dbReference>
<sequence>MILPPFNRENKTQLRDLFDAQRRQTVFLKESSAGERVAKLKKIQAYLLANRAVLAKALYADFRKPATETDLTEVYGTINELNVAIRHLKRWMKPQPVPTPPGMLGTTSFIHYEPKGVTLIISPWNYPIYLTLKPLISAIAAGNTAVIKPSEHSPGASAFLRTLVEELFPPEEVAVLEGDATLAQYLLELPFDHIFFTGSTEVGKIVMTAAARTLASVTLELGGKSPGIIDETADIRTAARQIAWGKWINNGQTCVAPDFILIQRSEKDRFIREIREAIRVMYDAEGKGIQASESYARIINDRHFQRLKSLLDDAVQKGANVSIGGQTDAGERFMEPTLLENVTVKMAVMQEEIFGPLLPVIPYDTREEVVRFLGGRPKPLALYIFSGKESNRQFWLNRTTAGNTVLNDTIIHFAHAELPVGGINQSGIGKSNGFYGFQEFSNARGVVKRQFGTVKYLYPPYSDRVKRMVKIILKYF</sequence>
<evidence type="ECO:0000256" key="3">
    <source>
        <dbReference type="ARBA" id="ARBA00023027"/>
    </source>
</evidence>
<evidence type="ECO:0000256" key="6">
    <source>
        <dbReference type="PROSITE-ProRule" id="PRU10007"/>
    </source>
</evidence>
<dbReference type="InterPro" id="IPR029510">
    <property type="entry name" value="Ald_DH_CS_GLU"/>
</dbReference>
<dbReference type="InterPro" id="IPR016163">
    <property type="entry name" value="Ald_DH_C"/>
</dbReference>
<dbReference type="PANTHER" id="PTHR43570">
    <property type="entry name" value="ALDEHYDE DEHYDROGENASE"/>
    <property type="match status" value="1"/>
</dbReference>
<dbReference type="Gene3D" id="3.40.605.10">
    <property type="entry name" value="Aldehyde Dehydrogenase, Chain A, domain 1"/>
    <property type="match status" value="1"/>
</dbReference>
<feature type="active site" evidence="5 6">
    <location>
        <position position="220"/>
    </location>
</feature>
<dbReference type="InterPro" id="IPR016161">
    <property type="entry name" value="Ald_DH/histidinol_DH"/>
</dbReference>
<evidence type="ECO:0000313" key="10">
    <source>
        <dbReference type="Proteomes" id="UP000253383"/>
    </source>
</evidence>
<protein>
    <recommendedName>
        <fullName evidence="4">Aldehyde dehydrogenase</fullName>
    </recommendedName>
</protein>
<evidence type="ECO:0000259" key="8">
    <source>
        <dbReference type="Pfam" id="PF00171"/>
    </source>
</evidence>
<keyword evidence="3" id="KW-0520">NAD</keyword>
<comment type="caution">
    <text evidence="9">The sequence shown here is derived from an EMBL/GenBank/DDBJ whole genome shotgun (WGS) entry which is preliminary data.</text>
</comment>
<dbReference type="CDD" id="cd07134">
    <property type="entry name" value="ALDH_AlkH-like"/>
    <property type="match status" value="1"/>
</dbReference>
<dbReference type="OrthoDB" id="9762913at2"/>
<dbReference type="GO" id="GO:0006081">
    <property type="term" value="P:aldehyde metabolic process"/>
    <property type="evidence" value="ECO:0007669"/>
    <property type="project" value="InterPro"/>
</dbReference>
<comment type="similarity">
    <text evidence="1 4 7">Belongs to the aldehyde dehydrogenase family.</text>
</comment>
<feature type="active site" evidence="5">
    <location>
        <position position="254"/>
    </location>
</feature>
<dbReference type="InterPro" id="IPR016162">
    <property type="entry name" value="Ald_DH_N"/>
</dbReference>
<evidence type="ECO:0000256" key="1">
    <source>
        <dbReference type="ARBA" id="ARBA00009986"/>
    </source>
</evidence>
<keyword evidence="2 4" id="KW-0560">Oxidoreductase</keyword>
<reference evidence="9 10" key="1">
    <citation type="submission" date="2018-07" db="EMBL/GenBank/DDBJ databases">
        <title>Genome analysis of Larkinella rosea.</title>
        <authorList>
            <person name="Zhou Z."/>
            <person name="Wang G."/>
        </authorList>
    </citation>
    <scope>NUCLEOTIDE SEQUENCE [LARGE SCALE GENOMIC DNA]</scope>
    <source>
        <strain evidence="10">zzj9</strain>
    </source>
</reference>
<dbReference type="RefSeq" id="WP_114409304.1">
    <property type="nucleotide sequence ID" value="NZ_QOWE01000029.1"/>
</dbReference>
<dbReference type="AlphaFoldDB" id="A0A368JF47"/>
<name>A0A368JF47_9BACT</name>
<dbReference type="EMBL" id="QOWE01000029">
    <property type="protein sequence ID" value="RCR66288.1"/>
    <property type="molecule type" value="Genomic_DNA"/>
</dbReference>
<dbReference type="Gene3D" id="3.40.309.10">
    <property type="entry name" value="Aldehyde Dehydrogenase, Chain A, domain 2"/>
    <property type="match status" value="1"/>
</dbReference>